<evidence type="ECO:0000256" key="4">
    <source>
        <dbReference type="ARBA" id="ARBA00023015"/>
    </source>
</evidence>
<sequence length="386" mass="42900">MSSSTSSPISPSSWIQQQSSVAASANSKRAAVEPLNLWPSTSTWAAYNSALASLSLGQLNGETSTGTKYPSRCSPLTPTTPTYSPSFSPQSSAMNNFGIHPLLQPDSPHSVTDTCPDFSTAFPLDFCTTNTGDRSSATSANSTKRHLHQPEALPNSQKRSKSFTIDAILGLEEFAASCFESADPVKFFSSQVTEHGRSESPGCQQQHLSDSPELSPPSLLLPCTSSLSAPSSSPRAKRVRTIFSAEQLERLEAEFARQQYMVGPERLVLAASLRLSESQVKVWFQNRRIKWRKQHLESQQMRLVTWRQFDDKSQEQLAHHQHIRATNGMLSQFISLVHIFTRAPQRAKRTQLSATLRLKQVWLQTDTKDFACKAHEPDDSQKYQLE</sequence>
<dbReference type="SMART" id="SM00389">
    <property type="entry name" value="HOX"/>
    <property type="match status" value="1"/>
</dbReference>
<name>A0A8J2RQ58_9CRUS</name>
<keyword evidence="4" id="KW-0805">Transcription regulation</keyword>
<evidence type="ECO:0000256" key="1">
    <source>
        <dbReference type="ARBA" id="ARBA00004123"/>
    </source>
</evidence>
<gene>
    <name evidence="13" type="ORF">DGAL_LOCUS8923</name>
</gene>
<keyword evidence="14" id="KW-1185">Reference proteome</keyword>
<protein>
    <recommendedName>
        <fullName evidence="12">Homeobox domain-containing protein</fullName>
    </recommendedName>
</protein>
<evidence type="ECO:0000256" key="5">
    <source>
        <dbReference type="ARBA" id="ARBA00023125"/>
    </source>
</evidence>
<dbReference type="InterPro" id="IPR050877">
    <property type="entry name" value="EMX-VAX-Noto_Homeobox_TFs"/>
</dbReference>
<dbReference type="PANTHER" id="PTHR24339">
    <property type="entry name" value="HOMEOBOX PROTEIN EMX-RELATED"/>
    <property type="match status" value="1"/>
</dbReference>
<feature type="compositionally biased region" description="Polar residues" evidence="11">
    <location>
        <begin position="133"/>
        <end position="142"/>
    </location>
</feature>
<dbReference type="OrthoDB" id="6159439at2759"/>
<dbReference type="Proteomes" id="UP000789390">
    <property type="component" value="Unassembled WGS sequence"/>
</dbReference>
<evidence type="ECO:0000313" key="13">
    <source>
        <dbReference type="EMBL" id="CAH0105850.1"/>
    </source>
</evidence>
<feature type="region of interest" description="Disordered" evidence="11">
    <location>
        <begin position="61"/>
        <end position="88"/>
    </location>
</feature>
<feature type="DNA-binding region" description="Homeobox" evidence="9">
    <location>
        <begin position="236"/>
        <end position="295"/>
    </location>
</feature>
<comment type="caution">
    <text evidence="13">The sequence shown here is derived from an EMBL/GenBank/DDBJ whole genome shotgun (WGS) entry which is preliminary data.</text>
</comment>
<evidence type="ECO:0000313" key="14">
    <source>
        <dbReference type="Proteomes" id="UP000789390"/>
    </source>
</evidence>
<feature type="region of interest" description="Disordered" evidence="11">
    <location>
        <begin position="133"/>
        <end position="159"/>
    </location>
</feature>
<dbReference type="GO" id="GO:0000978">
    <property type="term" value="F:RNA polymerase II cis-regulatory region sequence-specific DNA binding"/>
    <property type="evidence" value="ECO:0007669"/>
    <property type="project" value="TreeGrafter"/>
</dbReference>
<keyword evidence="5 9" id="KW-0238">DNA-binding</keyword>
<keyword evidence="8 9" id="KW-0539">Nucleus</keyword>
<dbReference type="SUPFAM" id="SSF46689">
    <property type="entry name" value="Homeodomain-like"/>
    <property type="match status" value="1"/>
</dbReference>
<dbReference type="GO" id="GO:0030182">
    <property type="term" value="P:neuron differentiation"/>
    <property type="evidence" value="ECO:0007669"/>
    <property type="project" value="TreeGrafter"/>
</dbReference>
<evidence type="ECO:0000256" key="8">
    <source>
        <dbReference type="ARBA" id="ARBA00023242"/>
    </source>
</evidence>
<feature type="region of interest" description="Disordered" evidence="11">
    <location>
        <begin position="196"/>
        <end position="215"/>
    </location>
</feature>
<dbReference type="EMBL" id="CAKKLH010000201">
    <property type="protein sequence ID" value="CAH0105850.1"/>
    <property type="molecule type" value="Genomic_DNA"/>
</dbReference>
<keyword evidence="2" id="KW-0217">Developmental protein</keyword>
<dbReference type="PANTHER" id="PTHR24339:SF67">
    <property type="entry name" value="GNOT1 HOMEODOMAIN PROTEIN-RELATED"/>
    <property type="match status" value="1"/>
</dbReference>
<dbReference type="InterPro" id="IPR017970">
    <property type="entry name" value="Homeobox_CS"/>
</dbReference>
<comment type="subcellular location">
    <subcellularLocation>
        <location evidence="1 9 10">Nucleus</location>
    </subcellularLocation>
</comment>
<evidence type="ECO:0000256" key="2">
    <source>
        <dbReference type="ARBA" id="ARBA00022473"/>
    </source>
</evidence>
<feature type="compositionally biased region" description="Low complexity" evidence="11">
    <location>
        <begin position="74"/>
        <end position="88"/>
    </location>
</feature>
<dbReference type="Gene3D" id="1.10.10.60">
    <property type="entry name" value="Homeodomain-like"/>
    <property type="match status" value="1"/>
</dbReference>
<proteinExistence type="predicted"/>
<dbReference type="AlphaFoldDB" id="A0A8J2RQ58"/>
<keyword evidence="7" id="KW-0804">Transcription</keyword>
<keyword evidence="6 9" id="KW-0371">Homeobox</keyword>
<dbReference type="GO" id="GO:0005634">
    <property type="term" value="C:nucleus"/>
    <property type="evidence" value="ECO:0007669"/>
    <property type="project" value="UniProtKB-SubCell"/>
</dbReference>
<accession>A0A8J2RQ58</accession>
<dbReference type="PROSITE" id="PS50071">
    <property type="entry name" value="HOMEOBOX_2"/>
    <property type="match status" value="1"/>
</dbReference>
<reference evidence="13" key="1">
    <citation type="submission" date="2021-11" db="EMBL/GenBank/DDBJ databases">
        <authorList>
            <person name="Schell T."/>
        </authorList>
    </citation>
    <scope>NUCLEOTIDE SEQUENCE</scope>
    <source>
        <strain evidence="13">M5</strain>
    </source>
</reference>
<evidence type="ECO:0000256" key="11">
    <source>
        <dbReference type="SAM" id="MobiDB-lite"/>
    </source>
</evidence>
<evidence type="ECO:0000256" key="3">
    <source>
        <dbReference type="ARBA" id="ARBA00022491"/>
    </source>
</evidence>
<dbReference type="GO" id="GO:0000981">
    <property type="term" value="F:DNA-binding transcription factor activity, RNA polymerase II-specific"/>
    <property type="evidence" value="ECO:0007669"/>
    <property type="project" value="InterPro"/>
</dbReference>
<evidence type="ECO:0000256" key="9">
    <source>
        <dbReference type="PROSITE-ProRule" id="PRU00108"/>
    </source>
</evidence>
<dbReference type="PROSITE" id="PS00027">
    <property type="entry name" value="HOMEOBOX_1"/>
    <property type="match status" value="1"/>
</dbReference>
<organism evidence="13 14">
    <name type="scientific">Daphnia galeata</name>
    <dbReference type="NCBI Taxonomy" id="27404"/>
    <lineage>
        <taxon>Eukaryota</taxon>
        <taxon>Metazoa</taxon>
        <taxon>Ecdysozoa</taxon>
        <taxon>Arthropoda</taxon>
        <taxon>Crustacea</taxon>
        <taxon>Branchiopoda</taxon>
        <taxon>Diplostraca</taxon>
        <taxon>Cladocera</taxon>
        <taxon>Anomopoda</taxon>
        <taxon>Daphniidae</taxon>
        <taxon>Daphnia</taxon>
    </lineage>
</organism>
<dbReference type="FunFam" id="1.10.10.60:FF:000450">
    <property type="entry name" value="Homeobox protein notochord"/>
    <property type="match status" value="1"/>
</dbReference>
<dbReference type="CDD" id="cd00086">
    <property type="entry name" value="homeodomain"/>
    <property type="match status" value="1"/>
</dbReference>
<keyword evidence="3" id="KW-0678">Repressor</keyword>
<evidence type="ECO:0000259" key="12">
    <source>
        <dbReference type="PROSITE" id="PS50071"/>
    </source>
</evidence>
<dbReference type="Pfam" id="PF00046">
    <property type="entry name" value="Homeodomain"/>
    <property type="match status" value="1"/>
</dbReference>
<dbReference type="InterPro" id="IPR009057">
    <property type="entry name" value="Homeodomain-like_sf"/>
</dbReference>
<feature type="domain" description="Homeobox" evidence="12">
    <location>
        <begin position="234"/>
        <end position="294"/>
    </location>
</feature>
<dbReference type="GO" id="GO:0007417">
    <property type="term" value="P:central nervous system development"/>
    <property type="evidence" value="ECO:0007669"/>
    <property type="project" value="TreeGrafter"/>
</dbReference>
<evidence type="ECO:0000256" key="6">
    <source>
        <dbReference type="ARBA" id="ARBA00023155"/>
    </source>
</evidence>
<dbReference type="InterPro" id="IPR001356">
    <property type="entry name" value="HD"/>
</dbReference>
<evidence type="ECO:0000256" key="7">
    <source>
        <dbReference type="ARBA" id="ARBA00023163"/>
    </source>
</evidence>
<evidence type="ECO:0000256" key="10">
    <source>
        <dbReference type="RuleBase" id="RU000682"/>
    </source>
</evidence>